<protein>
    <recommendedName>
        <fullName evidence="2">Protein kinase domain-containing protein</fullName>
    </recommendedName>
</protein>
<evidence type="ECO:0000313" key="1">
    <source>
        <dbReference type="EMBL" id="JAE22134.1"/>
    </source>
</evidence>
<dbReference type="InterPro" id="IPR011009">
    <property type="entry name" value="Kinase-like_dom_sf"/>
</dbReference>
<organism evidence="1">
    <name type="scientific">Arundo donax</name>
    <name type="common">Giant reed</name>
    <name type="synonym">Donax arundinaceus</name>
    <dbReference type="NCBI Taxonomy" id="35708"/>
    <lineage>
        <taxon>Eukaryota</taxon>
        <taxon>Viridiplantae</taxon>
        <taxon>Streptophyta</taxon>
        <taxon>Embryophyta</taxon>
        <taxon>Tracheophyta</taxon>
        <taxon>Spermatophyta</taxon>
        <taxon>Magnoliopsida</taxon>
        <taxon>Liliopsida</taxon>
        <taxon>Poales</taxon>
        <taxon>Poaceae</taxon>
        <taxon>PACMAD clade</taxon>
        <taxon>Arundinoideae</taxon>
        <taxon>Arundineae</taxon>
        <taxon>Arundo</taxon>
    </lineage>
</organism>
<name>A0A0A9GFF1_ARUDO</name>
<reference evidence="1" key="1">
    <citation type="submission" date="2014-09" db="EMBL/GenBank/DDBJ databases">
        <authorList>
            <person name="Magalhaes I.L.F."/>
            <person name="Oliveira U."/>
            <person name="Santos F.R."/>
            <person name="Vidigal T.H.D.A."/>
            <person name="Brescovit A.D."/>
            <person name="Santos A.J."/>
        </authorList>
    </citation>
    <scope>NUCLEOTIDE SEQUENCE</scope>
    <source>
        <tissue evidence="1">Shoot tissue taken approximately 20 cm above the soil surface</tissue>
    </source>
</reference>
<accession>A0A0A9GFF1</accession>
<dbReference type="Gene3D" id="1.10.510.10">
    <property type="entry name" value="Transferase(Phosphotransferase) domain 1"/>
    <property type="match status" value="1"/>
</dbReference>
<dbReference type="SUPFAM" id="SSF56112">
    <property type="entry name" value="Protein kinase-like (PK-like)"/>
    <property type="match status" value="1"/>
</dbReference>
<sequence>MVSVKVLKKSDTNSERELQVVFGLRHVNLIRLLASCNHETHDNKGTKVKVRILVYEYMHRRSLDLYIFGTNTNLDMAILVIYVHVSCEFYFYSLGQYPSIHTYTNEISSRCMHVFSDVNTWRMNVRLNAHLPLPNARAP</sequence>
<evidence type="ECO:0008006" key="2">
    <source>
        <dbReference type="Google" id="ProtNLM"/>
    </source>
</evidence>
<proteinExistence type="predicted"/>
<dbReference type="EMBL" id="GBRH01175762">
    <property type="protein sequence ID" value="JAE22134.1"/>
    <property type="molecule type" value="Transcribed_RNA"/>
</dbReference>
<reference evidence="1" key="2">
    <citation type="journal article" date="2015" name="Data Brief">
        <title>Shoot transcriptome of the giant reed, Arundo donax.</title>
        <authorList>
            <person name="Barrero R.A."/>
            <person name="Guerrero F.D."/>
            <person name="Moolhuijzen P."/>
            <person name="Goolsby J.A."/>
            <person name="Tidwell J."/>
            <person name="Bellgard S.E."/>
            <person name="Bellgard M.I."/>
        </authorList>
    </citation>
    <scope>NUCLEOTIDE SEQUENCE</scope>
    <source>
        <tissue evidence="1">Shoot tissue taken approximately 20 cm above the soil surface</tissue>
    </source>
</reference>
<dbReference type="AlphaFoldDB" id="A0A0A9GFF1"/>